<dbReference type="Proteomes" id="UP000036681">
    <property type="component" value="Unplaced"/>
</dbReference>
<dbReference type="WBParaSite" id="ALUE_0001492101-mRNA-1">
    <property type="protein sequence ID" value="ALUE_0001492101-mRNA-1"/>
    <property type="gene ID" value="ALUE_0001492101"/>
</dbReference>
<dbReference type="AlphaFoldDB" id="A0A0M3IB78"/>
<evidence type="ECO:0000313" key="2">
    <source>
        <dbReference type="Proteomes" id="UP000036681"/>
    </source>
</evidence>
<name>A0A0M3IB78_ASCLU</name>
<sequence>MHGNTPVCNATVRTLVAISTGQLGREQRCTSQQPAAKVGAASGRSFVMRGVRTERGCRQLRVGQLGRAGGDARGTVSRRVDSPIDVPRSRPPASHSPLFTYCHGTLNCT</sequence>
<protein>
    <submittedName>
        <fullName evidence="3">Secreted protein</fullName>
    </submittedName>
</protein>
<keyword evidence="2" id="KW-1185">Reference proteome</keyword>
<accession>A0A0M3IB78</accession>
<reference evidence="3" key="1">
    <citation type="submission" date="2017-02" db="UniProtKB">
        <authorList>
            <consortium name="WormBaseParasite"/>
        </authorList>
    </citation>
    <scope>IDENTIFICATION</scope>
</reference>
<organism evidence="2 3">
    <name type="scientific">Ascaris lumbricoides</name>
    <name type="common">Giant roundworm</name>
    <dbReference type="NCBI Taxonomy" id="6252"/>
    <lineage>
        <taxon>Eukaryota</taxon>
        <taxon>Metazoa</taxon>
        <taxon>Ecdysozoa</taxon>
        <taxon>Nematoda</taxon>
        <taxon>Chromadorea</taxon>
        <taxon>Rhabditida</taxon>
        <taxon>Spirurina</taxon>
        <taxon>Ascaridomorpha</taxon>
        <taxon>Ascaridoidea</taxon>
        <taxon>Ascarididae</taxon>
        <taxon>Ascaris</taxon>
    </lineage>
</organism>
<proteinExistence type="predicted"/>
<evidence type="ECO:0000313" key="3">
    <source>
        <dbReference type="WBParaSite" id="ALUE_0001492101-mRNA-1"/>
    </source>
</evidence>
<feature type="region of interest" description="Disordered" evidence="1">
    <location>
        <begin position="67"/>
        <end position="96"/>
    </location>
</feature>
<evidence type="ECO:0000256" key="1">
    <source>
        <dbReference type="SAM" id="MobiDB-lite"/>
    </source>
</evidence>